<accession>A0AAV6KP92</accession>
<keyword evidence="2" id="KW-1185">Reference proteome</keyword>
<reference evidence="1" key="1">
    <citation type="submission" date="2020-08" db="EMBL/GenBank/DDBJ databases">
        <title>Plant Genome Project.</title>
        <authorList>
            <person name="Zhang R.-G."/>
        </authorList>
    </citation>
    <scope>NUCLEOTIDE SEQUENCE</scope>
    <source>
        <strain evidence="1">WSP0</strain>
        <tissue evidence="1">Leaf</tissue>
    </source>
</reference>
<dbReference type="Proteomes" id="UP000823749">
    <property type="component" value="Chromosome 4"/>
</dbReference>
<protein>
    <submittedName>
        <fullName evidence="1">Uncharacterized protein</fullName>
    </submittedName>
</protein>
<gene>
    <name evidence="1" type="ORF">RHGRI_011815</name>
</gene>
<evidence type="ECO:0000313" key="1">
    <source>
        <dbReference type="EMBL" id="KAG5554069.1"/>
    </source>
</evidence>
<dbReference type="AlphaFoldDB" id="A0AAV6KP92"/>
<sequence>MLGIYIQKFNGAFPFVREVLSNLSYSNLASLPLSITFGRRGIIESFSILDMILLLLISRL</sequence>
<comment type="caution">
    <text evidence="1">The sequence shown here is derived from an EMBL/GenBank/DDBJ whole genome shotgun (WGS) entry which is preliminary data.</text>
</comment>
<organism evidence="1 2">
    <name type="scientific">Rhododendron griersonianum</name>
    <dbReference type="NCBI Taxonomy" id="479676"/>
    <lineage>
        <taxon>Eukaryota</taxon>
        <taxon>Viridiplantae</taxon>
        <taxon>Streptophyta</taxon>
        <taxon>Embryophyta</taxon>
        <taxon>Tracheophyta</taxon>
        <taxon>Spermatophyta</taxon>
        <taxon>Magnoliopsida</taxon>
        <taxon>eudicotyledons</taxon>
        <taxon>Gunneridae</taxon>
        <taxon>Pentapetalae</taxon>
        <taxon>asterids</taxon>
        <taxon>Ericales</taxon>
        <taxon>Ericaceae</taxon>
        <taxon>Ericoideae</taxon>
        <taxon>Rhodoreae</taxon>
        <taxon>Rhododendron</taxon>
    </lineage>
</organism>
<proteinExistence type="predicted"/>
<dbReference type="EMBL" id="JACTNZ010000004">
    <property type="protein sequence ID" value="KAG5554069.1"/>
    <property type="molecule type" value="Genomic_DNA"/>
</dbReference>
<evidence type="ECO:0000313" key="2">
    <source>
        <dbReference type="Proteomes" id="UP000823749"/>
    </source>
</evidence>
<name>A0AAV6KP92_9ERIC</name>